<keyword evidence="1" id="KW-0472">Membrane</keyword>
<evidence type="ECO:0000313" key="2">
    <source>
        <dbReference type="EMBL" id="KAK0728951.1"/>
    </source>
</evidence>
<accession>A0AA40B773</accession>
<proteinExistence type="predicted"/>
<sequence>MSFIAISIFFSTVHCIVESVVRLQVASIGRLRRLALITYTLIGAVVPTLWTRKSFAAKASHVCLRTSTLTH</sequence>
<keyword evidence="3" id="KW-1185">Reference proteome</keyword>
<evidence type="ECO:0000256" key="1">
    <source>
        <dbReference type="SAM" id="Phobius"/>
    </source>
</evidence>
<evidence type="ECO:0000313" key="3">
    <source>
        <dbReference type="Proteomes" id="UP001172159"/>
    </source>
</evidence>
<keyword evidence="1" id="KW-0812">Transmembrane</keyword>
<dbReference type="Proteomes" id="UP001172159">
    <property type="component" value="Unassembled WGS sequence"/>
</dbReference>
<keyword evidence="1" id="KW-1133">Transmembrane helix</keyword>
<dbReference type="AlphaFoldDB" id="A0AA40B773"/>
<protein>
    <submittedName>
        <fullName evidence="2">Uncharacterized protein</fullName>
    </submittedName>
</protein>
<feature type="transmembrane region" description="Helical" evidence="1">
    <location>
        <begin position="31"/>
        <end position="50"/>
    </location>
</feature>
<dbReference type="EMBL" id="JAUKTV010000009">
    <property type="protein sequence ID" value="KAK0728951.1"/>
    <property type="molecule type" value="Genomic_DNA"/>
</dbReference>
<name>A0AA40B773_9PEZI</name>
<organism evidence="2 3">
    <name type="scientific">Apiosordaria backusii</name>
    <dbReference type="NCBI Taxonomy" id="314023"/>
    <lineage>
        <taxon>Eukaryota</taxon>
        <taxon>Fungi</taxon>
        <taxon>Dikarya</taxon>
        <taxon>Ascomycota</taxon>
        <taxon>Pezizomycotina</taxon>
        <taxon>Sordariomycetes</taxon>
        <taxon>Sordariomycetidae</taxon>
        <taxon>Sordariales</taxon>
        <taxon>Lasiosphaeriaceae</taxon>
        <taxon>Apiosordaria</taxon>
    </lineage>
</organism>
<comment type="caution">
    <text evidence="2">The sequence shown here is derived from an EMBL/GenBank/DDBJ whole genome shotgun (WGS) entry which is preliminary data.</text>
</comment>
<gene>
    <name evidence="2" type="ORF">B0T21DRAFT_370010</name>
</gene>
<reference evidence="2" key="1">
    <citation type="submission" date="2023-06" db="EMBL/GenBank/DDBJ databases">
        <title>Genome-scale phylogeny and comparative genomics of the fungal order Sordariales.</title>
        <authorList>
            <consortium name="Lawrence Berkeley National Laboratory"/>
            <person name="Hensen N."/>
            <person name="Bonometti L."/>
            <person name="Westerberg I."/>
            <person name="Brannstrom I.O."/>
            <person name="Guillou S."/>
            <person name="Cros-Aarteil S."/>
            <person name="Calhoun S."/>
            <person name="Haridas S."/>
            <person name="Kuo A."/>
            <person name="Mondo S."/>
            <person name="Pangilinan J."/>
            <person name="Riley R."/>
            <person name="Labutti K."/>
            <person name="Andreopoulos B."/>
            <person name="Lipzen A."/>
            <person name="Chen C."/>
            <person name="Yanf M."/>
            <person name="Daum C."/>
            <person name="Ng V."/>
            <person name="Clum A."/>
            <person name="Steindorff A."/>
            <person name="Ohm R."/>
            <person name="Martin F."/>
            <person name="Silar P."/>
            <person name="Natvig D."/>
            <person name="Lalanne C."/>
            <person name="Gautier V."/>
            <person name="Ament-Velasquez S.L."/>
            <person name="Kruys A."/>
            <person name="Hutchinson M.I."/>
            <person name="Powell A.J."/>
            <person name="Barry K."/>
            <person name="Miller A.N."/>
            <person name="Grigoriev I.V."/>
            <person name="Debuchy R."/>
            <person name="Gladieux P."/>
            <person name="Thoren M.H."/>
            <person name="Johannesson H."/>
        </authorList>
    </citation>
    <scope>NUCLEOTIDE SEQUENCE</scope>
    <source>
        <strain evidence="2">CBS 540.89</strain>
    </source>
</reference>